<keyword evidence="2" id="KW-0970">Cilium biogenesis/degradation</keyword>
<evidence type="ECO:0000256" key="2">
    <source>
        <dbReference type="ARBA" id="ARBA00022794"/>
    </source>
</evidence>
<gene>
    <name evidence="4" type="primary">ORF7717</name>
</gene>
<feature type="compositionally biased region" description="Basic and acidic residues" evidence="3">
    <location>
        <begin position="49"/>
        <end position="58"/>
    </location>
</feature>
<feature type="compositionally biased region" description="Basic and acidic residues" evidence="3">
    <location>
        <begin position="68"/>
        <end position="83"/>
    </location>
</feature>
<proteinExistence type="inferred from homology"/>
<evidence type="ECO:0000256" key="1">
    <source>
        <dbReference type="ARBA" id="ARBA00007563"/>
    </source>
</evidence>
<evidence type="ECO:0000256" key="3">
    <source>
        <dbReference type="SAM" id="MobiDB-lite"/>
    </source>
</evidence>
<dbReference type="GO" id="GO:0035721">
    <property type="term" value="P:intraciliary retrograde transport"/>
    <property type="evidence" value="ECO:0007669"/>
    <property type="project" value="TreeGrafter"/>
</dbReference>
<evidence type="ECO:0008006" key="5">
    <source>
        <dbReference type="Google" id="ProtNLM"/>
    </source>
</evidence>
<organism evidence="4">
    <name type="scientific">Arion vulgaris</name>
    <dbReference type="NCBI Taxonomy" id="1028688"/>
    <lineage>
        <taxon>Eukaryota</taxon>
        <taxon>Metazoa</taxon>
        <taxon>Spiralia</taxon>
        <taxon>Lophotrochozoa</taxon>
        <taxon>Mollusca</taxon>
        <taxon>Gastropoda</taxon>
        <taxon>Heterobranchia</taxon>
        <taxon>Euthyneura</taxon>
        <taxon>Panpulmonata</taxon>
        <taxon>Eupulmonata</taxon>
        <taxon>Stylommatophora</taxon>
        <taxon>Helicina</taxon>
        <taxon>Arionoidea</taxon>
        <taxon>Arionidae</taxon>
        <taxon>Arion</taxon>
    </lineage>
</organism>
<dbReference type="AlphaFoldDB" id="A0A0B6Y1R0"/>
<dbReference type="Pfam" id="PF15305">
    <property type="entry name" value="IFT43"/>
    <property type="match status" value="1"/>
</dbReference>
<dbReference type="PANTHER" id="PTHR33724:SF1">
    <property type="entry name" value="INTRAFLAGELLAR TRANSPORT PROTEIN 43 HOMOLOG"/>
    <property type="match status" value="1"/>
</dbReference>
<dbReference type="GO" id="GO:0030991">
    <property type="term" value="C:intraciliary transport particle A"/>
    <property type="evidence" value="ECO:0007669"/>
    <property type="project" value="InterPro"/>
</dbReference>
<feature type="compositionally biased region" description="Acidic residues" evidence="3">
    <location>
        <begin position="84"/>
        <end position="94"/>
    </location>
</feature>
<protein>
    <recommendedName>
        <fullName evidence="5">Intraflagellar transport protein 43 homolog</fullName>
    </recommendedName>
</protein>
<feature type="region of interest" description="Disordered" evidence="3">
    <location>
        <begin position="1"/>
        <end position="94"/>
    </location>
</feature>
<dbReference type="EMBL" id="HACG01002565">
    <property type="protein sequence ID" value="CEK49430.1"/>
    <property type="molecule type" value="Transcribed_RNA"/>
</dbReference>
<feature type="compositionally biased region" description="Low complexity" evidence="3">
    <location>
        <begin position="23"/>
        <end position="33"/>
    </location>
</feature>
<sequence>MEDGDLSFGSKQKKKGAKTGRRAAAAASVTASTLEEEELASEMPSQKNIPDDPPEKPSKAVSGWSEDAPVRKPRDRLKQKSPDKDDDNDDDIPVIPELEDQQEDELASTVAAAPNVVVNRVATYRELDSDLLMQAAFLTLDNEIDLKLLTKVLSLPEDIIEDDKSWDWNRLFTEISSELRTELETTDDLDEEKTVVVEQ</sequence>
<name>A0A0B6Y1R0_9EUPU</name>
<dbReference type="GO" id="GO:0005929">
    <property type="term" value="C:cilium"/>
    <property type="evidence" value="ECO:0007669"/>
    <property type="project" value="TreeGrafter"/>
</dbReference>
<feature type="compositionally biased region" description="Basic residues" evidence="3">
    <location>
        <begin position="11"/>
        <end position="21"/>
    </location>
</feature>
<dbReference type="PANTHER" id="PTHR33724">
    <property type="entry name" value="INTRAFLAGELLAR TRANSPORT PROTEIN 43 HOMOLOG"/>
    <property type="match status" value="1"/>
</dbReference>
<dbReference type="InterPro" id="IPR029302">
    <property type="entry name" value="IFT43"/>
</dbReference>
<accession>A0A0B6Y1R0</accession>
<reference evidence="4" key="1">
    <citation type="submission" date="2014-12" db="EMBL/GenBank/DDBJ databases">
        <title>Insight into the proteome of Arion vulgaris.</title>
        <authorList>
            <person name="Aradska J."/>
            <person name="Bulat T."/>
            <person name="Smidak R."/>
            <person name="Sarate P."/>
            <person name="Gangsoo J."/>
            <person name="Sialana F."/>
            <person name="Bilban M."/>
            <person name="Lubec G."/>
        </authorList>
    </citation>
    <scope>NUCLEOTIDE SEQUENCE</scope>
    <source>
        <tissue evidence="4">Skin</tissue>
    </source>
</reference>
<comment type="similarity">
    <text evidence="1">Belongs to the IFT43 family.</text>
</comment>
<evidence type="ECO:0000313" key="4">
    <source>
        <dbReference type="EMBL" id="CEK49430.1"/>
    </source>
</evidence>